<comment type="function">
    <text evidence="11">Probably involved in lipid transport. Can bind sphingosine-1-phosphate, myristic acid, palmitic acid and stearic acid, retinol, all-trans-retinoic acid and 9-cis-retinoic acid.</text>
</comment>
<keyword evidence="9" id="KW-0445">Lipid transport</keyword>
<dbReference type="GO" id="GO:0033344">
    <property type="term" value="P:cholesterol efflux"/>
    <property type="evidence" value="ECO:0007669"/>
    <property type="project" value="TreeGrafter"/>
</dbReference>
<dbReference type="InterPro" id="IPR012674">
    <property type="entry name" value="Calycin"/>
</dbReference>
<evidence type="ECO:0000256" key="7">
    <source>
        <dbReference type="ARBA" id="ARBA00022729"/>
    </source>
</evidence>
<evidence type="ECO:0000256" key="9">
    <source>
        <dbReference type="ARBA" id="ARBA00023055"/>
    </source>
</evidence>
<keyword evidence="8" id="KW-0345">HDL</keyword>
<evidence type="ECO:0000256" key="2">
    <source>
        <dbReference type="ARBA" id="ARBA00007071"/>
    </source>
</evidence>
<dbReference type="AlphaFoldDB" id="A0A9W7WX85"/>
<evidence type="ECO:0000256" key="6">
    <source>
        <dbReference type="ARBA" id="ARBA00022525"/>
    </source>
</evidence>
<evidence type="ECO:0000256" key="11">
    <source>
        <dbReference type="ARBA" id="ARBA00025553"/>
    </source>
</evidence>
<keyword evidence="7 12" id="KW-0732">Signal</keyword>
<dbReference type="GO" id="GO:0005543">
    <property type="term" value="F:phospholipid binding"/>
    <property type="evidence" value="ECO:0007669"/>
    <property type="project" value="TreeGrafter"/>
</dbReference>
<keyword evidence="14" id="KW-1185">Reference proteome</keyword>
<dbReference type="Pfam" id="PF11032">
    <property type="entry name" value="ApoM"/>
    <property type="match status" value="1"/>
</dbReference>
<comment type="caution">
    <text evidence="13">The sequence shown here is derived from an EMBL/GenBank/DDBJ whole genome shotgun (WGS) entry which is preliminary data.</text>
</comment>
<dbReference type="PANTHER" id="PTHR32028">
    <property type="entry name" value="APOLIPOPROTEIN M"/>
    <property type="match status" value="1"/>
</dbReference>
<keyword evidence="10" id="KW-1015">Disulfide bond</keyword>
<dbReference type="GO" id="GO:0034362">
    <property type="term" value="C:low-density lipoprotein particle"/>
    <property type="evidence" value="ECO:0007669"/>
    <property type="project" value="TreeGrafter"/>
</dbReference>
<evidence type="ECO:0000256" key="10">
    <source>
        <dbReference type="ARBA" id="ARBA00023157"/>
    </source>
</evidence>
<organism evidence="13 14">
    <name type="scientific">Triplophysa rosa</name>
    <name type="common">Cave loach</name>
    <dbReference type="NCBI Taxonomy" id="992332"/>
    <lineage>
        <taxon>Eukaryota</taxon>
        <taxon>Metazoa</taxon>
        <taxon>Chordata</taxon>
        <taxon>Craniata</taxon>
        <taxon>Vertebrata</taxon>
        <taxon>Euteleostomi</taxon>
        <taxon>Actinopterygii</taxon>
        <taxon>Neopterygii</taxon>
        <taxon>Teleostei</taxon>
        <taxon>Ostariophysi</taxon>
        <taxon>Cypriniformes</taxon>
        <taxon>Nemacheilidae</taxon>
        <taxon>Triplophysa</taxon>
    </lineage>
</organism>
<gene>
    <name evidence="13" type="ORF">IRJ41_018437</name>
</gene>
<feature type="signal peptide" evidence="12">
    <location>
        <begin position="1"/>
        <end position="21"/>
    </location>
</feature>
<dbReference type="GO" id="GO:0034364">
    <property type="term" value="C:high-density lipoprotein particle"/>
    <property type="evidence" value="ECO:0007669"/>
    <property type="project" value="UniProtKB-KW"/>
</dbReference>
<evidence type="ECO:0000256" key="1">
    <source>
        <dbReference type="ARBA" id="ARBA00004613"/>
    </source>
</evidence>
<evidence type="ECO:0000256" key="4">
    <source>
        <dbReference type="ARBA" id="ARBA00019937"/>
    </source>
</evidence>
<dbReference type="GO" id="GO:0034375">
    <property type="term" value="P:high-density lipoprotein particle remodeling"/>
    <property type="evidence" value="ECO:0007669"/>
    <property type="project" value="TreeGrafter"/>
</dbReference>
<dbReference type="PANTHER" id="PTHR32028:SF1">
    <property type="entry name" value="APOLIPOPROTEIN M"/>
    <property type="match status" value="1"/>
</dbReference>
<proteinExistence type="inferred from homology"/>
<comment type="similarity">
    <text evidence="2">Belongs to the calycin superfamily. Lipocalin family. Highly divergent.</text>
</comment>
<dbReference type="GO" id="GO:0034384">
    <property type="term" value="P:high-density lipoprotein particle clearance"/>
    <property type="evidence" value="ECO:0007669"/>
    <property type="project" value="TreeGrafter"/>
</dbReference>
<reference evidence="13" key="1">
    <citation type="submission" date="2021-02" db="EMBL/GenBank/DDBJ databases">
        <title>Comparative genomics reveals that relaxation of natural selection precedes convergent phenotypic evolution of cavefish.</title>
        <authorList>
            <person name="Peng Z."/>
        </authorList>
    </citation>
    <scope>NUCLEOTIDE SEQUENCE</scope>
    <source>
        <tissue evidence="13">Muscle</tissue>
    </source>
</reference>
<dbReference type="EMBL" id="JAFHDT010000005">
    <property type="protein sequence ID" value="KAI7809821.1"/>
    <property type="molecule type" value="Genomic_DNA"/>
</dbReference>
<dbReference type="SUPFAM" id="SSF50814">
    <property type="entry name" value="Lipocalins"/>
    <property type="match status" value="1"/>
</dbReference>
<dbReference type="GO" id="GO:0034380">
    <property type="term" value="P:high-density lipoprotein particle assembly"/>
    <property type="evidence" value="ECO:0007669"/>
    <property type="project" value="TreeGrafter"/>
</dbReference>
<name>A0A9W7WX85_TRIRA</name>
<keyword evidence="5" id="KW-0813">Transport</keyword>
<comment type="subunit">
    <text evidence="3">Interacts with LRP2; LRP2 mediates APOM renal uptake and subsequent lysosomal degradation.</text>
</comment>
<feature type="non-terminal residue" evidence="13">
    <location>
        <position position="181"/>
    </location>
</feature>
<evidence type="ECO:0000313" key="14">
    <source>
        <dbReference type="Proteomes" id="UP001059041"/>
    </source>
</evidence>
<evidence type="ECO:0000313" key="13">
    <source>
        <dbReference type="EMBL" id="KAI7809821.1"/>
    </source>
</evidence>
<protein>
    <recommendedName>
        <fullName evidence="4">Apolipoprotein M</fullName>
    </recommendedName>
</protein>
<feature type="chain" id="PRO_5040945808" description="Apolipoprotein M" evidence="12">
    <location>
        <begin position="22"/>
        <end position="181"/>
    </location>
</feature>
<sequence length="181" mass="20374">IDIIWGLFGTAVGLLYAGMQGMVPCLPPAPLSTSVINTDQYMGSWNFVAATAWDEDGIKSFKDTDSSVLDIQKGANFTLIVTERWRSGEECQSKTWNYWAHSMTDPLLFREDFDAIAMIWDGKWVNCPSCIVTLMIDDDDEVSAMLFSRDEKTPDNVIDEFKSKTECLLMEDFMKAPLTKG</sequence>
<evidence type="ECO:0000256" key="8">
    <source>
        <dbReference type="ARBA" id="ARBA00022850"/>
    </source>
</evidence>
<dbReference type="GO" id="GO:0034361">
    <property type="term" value="C:very-low-density lipoprotein particle"/>
    <property type="evidence" value="ECO:0007669"/>
    <property type="project" value="TreeGrafter"/>
</dbReference>
<keyword evidence="6" id="KW-0964">Secreted</keyword>
<evidence type="ECO:0000256" key="3">
    <source>
        <dbReference type="ARBA" id="ARBA00011559"/>
    </source>
</evidence>
<comment type="subcellular location">
    <subcellularLocation>
        <location evidence="1">Secreted</location>
    </subcellularLocation>
</comment>
<dbReference type="InterPro" id="IPR022734">
    <property type="entry name" value="ApoM"/>
</dbReference>
<dbReference type="GO" id="GO:0005319">
    <property type="term" value="F:lipid transporter activity"/>
    <property type="evidence" value="ECO:0007669"/>
    <property type="project" value="TreeGrafter"/>
</dbReference>
<evidence type="ECO:0000256" key="12">
    <source>
        <dbReference type="SAM" id="SignalP"/>
    </source>
</evidence>
<dbReference type="Gene3D" id="2.40.128.20">
    <property type="match status" value="1"/>
</dbReference>
<accession>A0A9W7WX85</accession>
<evidence type="ECO:0000256" key="5">
    <source>
        <dbReference type="ARBA" id="ARBA00022448"/>
    </source>
</evidence>
<dbReference type="Proteomes" id="UP001059041">
    <property type="component" value="Linkage Group LG5"/>
</dbReference>